<dbReference type="EMBL" id="CACVKT020002156">
    <property type="protein sequence ID" value="CAC5375747.1"/>
    <property type="molecule type" value="Genomic_DNA"/>
</dbReference>
<dbReference type="AlphaFoldDB" id="A0A6J8AY47"/>
<keyword evidence="2" id="KW-1185">Reference proteome</keyword>
<dbReference type="Proteomes" id="UP000507470">
    <property type="component" value="Unassembled WGS sequence"/>
</dbReference>
<name>A0A6J8AY47_MYTCO</name>
<protein>
    <submittedName>
        <fullName evidence="1">Uncharacterized protein</fullName>
    </submittedName>
</protein>
<reference evidence="1 2" key="1">
    <citation type="submission" date="2020-06" db="EMBL/GenBank/DDBJ databases">
        <authorList>
            <person name="Li R."/>
            <person name="Bekaert M."/>
        </authorList>
    </citation>
    <scope>NUCLEOTIDE SEQUENCE [LARGE SCALE GENOMIC DNA]</scope>
    <source>
        <strain evidence="2">wild</strain>
    </source>
</reference>
<accession>A0A6J8AY47</accession>
<evidence type="ECO:0000313" key="2">
    <source>
        <dbReference type="Proteomes" id="UP000507470"/>
    </source>
</evidence>
<evidence type="ECO:0000313" key="1">
    <source>
        <dbReference type="EMBL" id="CAC5375747.1"/>
    </source>
</evidence>
<gene>
    <name evidence="1" type="ORF">MCOR_12639</name>
</gene>
<sequence length="171" mass="19184">MKSPFLNENWLDHEKIFYGKSVLQFINVTVGGRSSISVNTQSTKEKDEGLDIDRETVIETYKTIVQLENVATLCSTAPVFSNDTHLQETHLIKVDEERTRKRLSRCMYTQIAVTHIPFQSGDSGTCIYVCDNSLERYGCIGMAIANHPGIDGGAIVTPMKDILKTFHVDIQ</sequence>
<organism evidence="1 2">
    <name type="scientific">Mytilus coruscus</name>
    <name type="common">Sea mussel</name>
    <dbReference type="NCBI Taxonomy" id="42192"/>
    <lineage>
        <taxon>Eukaryota</taxon>
        <taxon>Metazoa</taxon>
        <taxon>Spiralia</taxon>
        <taxon>Lophotrochozoa</taxon>
        <taxon>Mollusca</taxon>
        <taxon>Bivalvia</taxon>
        <taxon>Autobranchia</taxon>
        <taxon>Pteriomorphia</taxon>
        <taxon>Mytilida</taxon>
        <taxon>Mytiloidea</taxon>
        <taxon>Mytilidae</taxon>
        <taxon>Mytilinae</taxon>
        <taxon>Mytilus</taxon>
    </lineage>
</organism>
<proteinExistence type="predicted"/>